<keyword evidence="2" id="KW-1133">Transmembrane helix</keyword>
<dbReference type="GeneID" id="37641974"/>
<organism evidence="3 4">
    <name type="scientific">Natrarchaeobaculum sulfurireducens</name>
    <dbReference type="NCBI Taxonomy" id="2044521"/>
    <lineage>
        <taxon>Archaea</taxon>
        <taxon>Methanobacteriati</taxon>
        <taxon>Methanobacteriota</taxon>
        <taxon>Stenosarchaea group</taxon>
        <taxon>Halobacteria</taxon>
        <taxon>Halobacteriales</taxon>
        <taxon>Natrialbaceae</taxon>
        <taxon>Natrarchaeobaculum</taxon>
    </lineage>
</organism>
<dbReference type="EMBL" id="CP027033">
    <property type="protein sequence ID" value="AXR81499.1"/>
    <property type="molecule type" value="Genomic_DNA"/>
</dbReference>
<keyword evidence="2" id="KW-0472">Membrane</keyword>
<reference evidence="4" key="1">
    <citation type="submission" date="2018-02" db="EMBL/GenBank/DDBJ databases">
        <title>Phenotypic and genomic properties of facultatively anaerobic sulfur-reducing natronoarchaea from hypersaline soda lakes.</title>
        <authorList>
            <person name="Sorokin D.Y."/>
            <person name="Kublanov I.V."/>
            <person name="Roman P."/>
            <person name="Sinninghe Damste J.S."/>
            <person name="Golyshin P.N."/>
            <person name="Rojo D."/>
            <person name="Ciordia S."/>
            <person name="Mena M.D.C."/>
            <person name="Ferrer M."/>
            <person name="Messina E."/>
            <person name="Smedile F."/>
            <person name="La Spada G."/>
            <person name="La Cono V."/>
            <person name="Yakimov M.M."/>
        </authorList>
    </citation>
    <scope>NUCLEOTIDE SEQUENCE [LARGE SCALE GENOMIC DNA]</scope>
    <source>
        <strain evidence="4">AArc-Mg</strain>
    </source>
</reference>
<name>A0A346PPQ4_9EURY</name>
<dbReference type="KEGG" id="nag:AArcMg_1486"/>
<protein>
    <submittedName>
        <fullName evidence="3">Uncharacterized protein</fullName>
    </submittedName>
</protein>
<feature type="transmembrane region" description="Helical" evidence="2">
    <location>
        <begin position="6"/>
        <end position="25"/>
    </location>
</feature>
<evidence type="ECO:0000256" key="1">
    <source>
        <dbReference type="SAM" id="MobiDB-lite"/>
    </source>
</evidence>
<keyword evidence="4" id="KW-1185">Reference proteome</keyword>
<evidence type="ECO:0000256" key="2">
    <source>
        <dbReference type="SAM" id="Phobius"/>
    </source>
</evidence>
<keyword evidence="2" id="KW-0812">Transmembrane</keyword>
<evidence type="ECO:0000313" key="3">
    <source>
        <dbReference type="EMBL" id="AXR81499.1"/>
    </source>
</evidence>
<accession>A0A346PPQ4</accession>
<proteinExistence type="predicted"/>
<evidence type="ECO:0000313" key="4">
    <source>
        <dbReference type="Proteomes" id="UP000258613"/>
    </source>
</evidence>
<feature type="region of interest" description="Disordered" evidence="1">
    <location>
        <begin position="89"/>
        <end position="110"/>
    </location>
</feature>
<dbReference type="AlphaFoldDB" id="A0A346PPQ4"/>
<sequence>MIDAGVAATDIAVYVATVILGYVGLKAREIQESQSDLSEDVEELNEKLDKHDFILFGDDDISGYNGIQVVSYTNRAYLKQHHDALVEEDMIEEDASTPTVTPDIEDKIQR</sequence>
<dbReference type="RefSeq" id="WP_117368184.1">
    <property type="nucleotide sequence ID" value="NZ_CP027033.1"/>
</dbReference>
<dbReference type="Proteomes" id="UP000258613">
    <property type="component" value="Chromosome"/>
</dbReference>
<gene>
    <name evidence="3" type="ORF">AArcMg_1486</name>
</gene>